<dbReference type="Gene3D" id="2.60.40.10">
    <property type="entry name" value="Immunoglobulins"/>
    <property type="match status" value="1"/>
</dbReference>
<dbReference type="AlphaFoldDB" id="A0A0F8ZW86"/>
<dbReference type="PROSITE" id="PS50194">
    <property type="entry name" value="FILAMIN_REPEAT"/>
    <property type="match status" value="1"/>
</dbReference>
<evidence type="ECO:0000259" key="1">
    <source>
        <dbReference type="Pfam" id="PF18998"/>
    </source>
</evidence>
<dbReference type="InterPro" id="IPR017868">
    <property type="entry name" value="Filamin/ABP280_repeat-like"/>
</dbReference>
<dbReference type="NCBIfam" id="NF012200">
    <property type="entry name" value="choice_anch_D"/>
    <property type="match status" value="1"/>
</dbReference>
<reference evidence="2" key="1">
    <citation type="journal article" date="2015" name="Nature">
        <title>Complex archaea that bridge the gap between prokaryotes and eukaryotes.</title>
        <authorList>
            <person name="Spang A."/>
            <person name="Saw J.H."/>
            <person name="Jorgensen S.L."/>
            <person name="Zaremba-Niedzwiedzka K."/>
            <person name="Martijn J."/>
            <person name="Lind A.E."/>
            <person name="van Eijk R."/>
            <person name="Schleper C."/>
            <person name="Guy L."/>
            <person name="Ettema T.J."/>
        </authorList>
    </citation>
    <scope>NUCLEOTIDE SEQUENCE</scope>
</reference>
<dbReference type="GO" id="GO:0005929">
    <property type="term" value="C:cilium"/>
    <property type="evidence" value="ECO:0007669"/>
    <property type="project" value="UniProtKB-SubCell"/>
</dbReference>
<protein>
    <recommendedName>
        <fullName evidence="1">Bacterial repeat domain-containing protein</fullName>
    </recommendedName>
</protein>
<feature type="domain" description="Bacterial repeat" evidence="1">
    <location>
        <begin position="202"/>
        <end position="272"/>
    </location>
</feature>
<name>A0A0F8ZW86_9ZZZZ</name>
<accession>A0A0F8ZW86</accession>
<dbReference type="InterPro" id="IPR011467">
    <property type="entry name" value="DUF1573"/>
</dbReference>
<sequence>AFAAKLDGSDDGIPDGTLVWNTFMGAAGIDYGYAIAVDTDTPPYVYVAGTSTATWGTGTPPFPVNPHAGGANSEVFAAKIGLLEINIRQDTSNISDGGTYDFGSQNLDNDYDRTFTIENTGNANLTLTTSITITGTNADQFSVQQEPSSPVASGGSTTFDIRFSPTSTGLKEASISIANNDIDENPYDINFTGTGTSGLKDLTIAAGTGGTTIPHPGIYGHSNGTNVEITAIADSGYRFSNWTGNVPAPGTANPVTVTMDSDKSVTANFSEIATKFVIINPADSTAGTATTVTVQAQCTDSSVDTLYNDDVTLVADGSATGEGLVDISSGVGSLAINDDVAETVNLSLSDTQSTTLDVSSTQNVVFSPGTASYLKVTGTASMTAGSTNELTITAYDQYDNVATVYSGSKDLTFSGPSTALSGTVPTVE</sequence>
<dbReference type="InterPro" id="IPR044060">
    <property type="entry name" value="Bacterial_rp_domain"/>
</dbReference>
<comment type="caution">
    <text evidence="2">The sequence shown here is derived from an EMBL/GenBank/DDBJ whole genome shotgun (WGS) entry which is preliminary data.</text>
</comment>
<proteinExistence type="predicted"/>
<organism evidence="2">
    <name type="scientific">marine sediment metagenome</name>
    <dbReference type="NCBI Taxonomy" id="412755"/>
    <lineage>
        <taxon>unclassified sequences</taxon>
        <taxon>metagenomes</taxon>
        <taxon>ecological metagenomes</taxon>
    </lineage>
</organism>
<evidence type="ECO:0000313" key="2">
    <source>
        <dbReference type="EMBL" id="KKK90170.1"/>
    </source>
</evidence>
<dbReference type="Pfam" id="PF18998">
    <property type="entry name" value="Flg_new_2"/>
    <property type="match status" value="1"/>
</dbReference>
<dbReference type="InterPro" id="IPR013783">
    <property type="entry name" value="Ig-like_fold"/>
</dbReference>
<dbReference type="EMBL" id="LAZR01049210">
    <property type="protein sequence ID" value="KKK90170.1"/>
    <property type="molecule type" value="Genomic_DNA"/>
</dbReference>
<feature type="non-terminal residue" evidence="2">
    <location>
        <position position="428"/>
    </location>
</feature>
<dbReference type="GO" id="GO:0005737">
    <property type="term" value="C:cytoplasm"/>
    <property type="evidence" value="ECO:0007669"/>
    <property type="project" value="UniProtKB-SubCell"/>
</dbReference>
<gene>
    <name evidence="2" type="ORF">LCGC14_2725770</name>
</gene>
<feature type="non-terminal residue" evidence="2">
    <location>
        <position position="1"/>
    </location>
</feature>
<dbReference type="Pfam" id="PF07610">
    <property type="entry name" value="DUF1573"/>
    <property type="match status" value="1"/>
</dbReference>